<proteinExistence type="predicted"/>
<gene>
    <name evidence="1" type="ORF">RCO7_14032</name>
</gene>
<evidence type="ECO:0000313" key="2">
    <source>
        <dbReference type="Proteomes" id="UP000178129"/>
    </source>
</evidence>
<dbReference type="EMBL" id="FJUW01000021">
    <property type="protein sequence ID" value="CZT01168.1"/>
    <property type="molecule type" value="Genomic_DNA"/>
</dbReference>
<reference evidence="2" key="1">
    <citation type="submission" date="2016-03" db="EMBL/GenBank/DDBJ databases">
        <authorList>
            <person name="Ploux O."/>
        </authorList>
    </citation>
    <scope>NUCLEOTIDE SEQUENCE [LARGE SCALE GENOMIC DNA]</scope>
    <source>
        <strain evidence="2">UK7</strain>
    </source>
</reference>
<name>A0A1E1KT45_9HELO</name>
<sequence length="84" mass="9102">MILDIAQSASGESSLANIPTLLLLEEVEEVYFDNSNSIKESLESLLQISRIVLNTRTRIAVKVDDSEIIVSRGAESSALAPEPT</sequence>
<keyword evidence="2" id="KW-1185">Reference proteome</keyword>
<accession>A0A1E1KT45</accession>
<dbReference type="AlphaFoldDB" id="A0A1E1KT45"/>
<dbReference type="Proteomes" id="UP000178129">
    <property type="component" value="Unassembled WGS sequence"/>
</dbReference>
<protein>
    <submittedName>
        <fullName evidence="1">Uncharacterized protein</fullName>
    </submittedName>
</protein>
<organism evidence="1 2">
    <name type="scientific">Rhynchosporium graminicola</name>
    <dbReference type="NCBI Taxonomy" id="2792576"/>
    <lineage>
        <taxon>Eukaryota</taxon>
        <taxon>Fungi</taxon>
        <taxon>Dikarya</taxon>
        <taxon>Ascomycota</taxon>
        <taxon>Pezizomycotina</taxon>
        <taxon>Leotiomycetes</taxon>
        <taxon>Helotiales</taxon>
        <taxon>Ploettnerulaceae</taxon>
        <taxon>Rhynchosporium</taxon>
    </lineage>
</organism>
<comment type="caution">
    <text evidence="1">The sequence shown here is derived from an EMBL/GenBank/DDBJ whole genome shotgun (WGS) entry which is preliminary data.</text>
</comment>
<evidence type="ECO:0000313" key="1">
    <source>
        <dbReference type="EMBL" id="CZT01168.1"/>
    </source>
</evidence>
<dbReference type="InParanoid" id="A0A1E1KT45"/>